<organism evidence="2 3">
    <name type="scientific">Cyphellophora attinorum</name>
    <dbReference type="NCBI Taxonomy" id="1664694"/>
    <lineage>
        <taxon>Eukaryota</taxon>
        <taxon>Fungi</taxon>
        <taxon>Dikarya</taxon>
        <taxon>Ascomycota</taxon>
        <taxon>Pezizomycotina</taxon>
        <taxon>Eurotiomycetes</taxon>
        <taxon>Chaetothyriomycetidae</taxon>
        <taxon>Chaetothyriales</taxon>
        <taxon>Cyphellophoraceae</taxon>
        <taxon>Cyphellophora</taxon>
    </lineage>
</organism>
<feature type="compositionally biased region" description="Polar residues" evidence="1">
    <location>
        <begin position="22"/>
        <end position="32"/>
    </location>
</feature>
<sequence>MARLISVVVRSTGNQAADEGSESGSWGRSQPTVKGHGHGHSSNHKSGHAMMDKISMNKATKPVTVRKGSSGSDIHLTNYVEPQGITKMVETTVEREYVVEQDDQRSSGTTVREHSGEPMGMPVGPPEERYKSSI</sequence>
<dbReference type="RefSeq" id="XP_017996191.1">
    <property type="nucleotide sequence ID" value="XM_018149338.1"/>
</dbReference>
<evidence type="ECO:0000313" key="3">
    <source>
        <dbReference type="Proteomes" id="UP000038010"/>
    </source>
</evidence>
<evidence type="ECO:0000256" key="1">
    <source>
        <dbReference type="SAM" id="MobiDB-lite"/>
    </source>
</evidence>
<proteinExistence type="predicted"/>
<feature type="region of interest" description="Disordered" evidence="1">
    <location>
        <begin position="97"/>
        <end position="134"/>
    </location>
</feature>
<name>A0A0N0NIW8_9EURO</name>
<gene>
    <name evidence="2" type="ORF">AB675_8855</name>
</gene>
<dbReference type="GeneID" id="28741218"/>
<comment type="caution">
    <text evidence="2">The sequence shown here is derived from an EMBL/GenBank/DDBJ whole genome shotgun (WGS) entry which is preliminary data.</text>
</comment>
<protein>
    <submittedName>
        <fullName evidence="2">Uncharacterized protein</fullName>
    </submittedName>
</protein>
<keyword evidence="3" id="KW-1185">Reference proteome</keyword>
<feature type="compositionally biased region" description="Basic and acidic residues" evidence="1">
    <location>
        <begin position="97"/>
        <end position="116"/>
    </location>
</feature>
<dbReference type="VEuPathDB" id="FungiDB:AB675_8855"/>
<dbReference type="AlphaFoldDB" id="A0A0N0NIW8"/>
<feature type="compositionally biased region" description="Basic residues" evidence="1">
    <location>
        <begin position="35"/>
        <end position="47"/>
    </location>
</feature>
<reference evidence="2 3" key="1">
    <citation type="submission" date="2015-06" db="EMBL/GenBank/DDBJ databases">
        <title>Draft genome of the ant-associated black yeast Phialophora attae CBS 131958.</title>
        <authorList>
            <person name="Moreno L.F."/>
            <person name="Stielow B.J."/>
            <person name="de Hoog S."/>
            <person name="Vicente V.A."/>
            <person name="Weiss V.A."/>
            <person name="de Vries M."/>
            <person name="Cruz L.M."/>
            <person name="Souza E.M."/>
        </authorList>
    </citation>
    <scope>NUCLEOTIDE SEQUENCE [LARGE SCALE GENOMIC DNA]</scope>
    <source>
        <strain evidence="2 3">CBS 131958</strain>
    </source>
</reference>
<dbReference type="Proteomes" id="UP000038010">
    <property type="component" value="Unassembled WGS sequence"/>
</dbReference>
<feature type="region of interest" description="Disordered" evidence="1">
    <location>
        <begin position="9"/>
        <end position="48"/>
    </location>
</feature>
<evidence type="ECO:0000313" key="2">
    <source>
        <dbReference type="EMBL" id="KPI36228.1"/>
    </source>
</evidence>
<dbReference type="EMBL" id="LFJN01000033">
    <property type="protein sequence ID" value="KPI36228.1"/>
    <property type="molecule type" value="Genomic_DNA"/>
</dbReference>
<accession>A0A0N0NIW8</accession>